<dbReference type="GO" id="GO:0005886">
    <property type="term" value="C:plasma membrane"/>
    <property type="evidence" value="ECO:0007669"/>
    <property type="project" value="UniProtKB-SubCell"/>
</dbReference>
<evidence type="ECO:0000256" key="3">
    <source>
        <dbReference type="ARBA" id="ARBA00022692"/>
    </source>
</evidence>
<keyword evidence="5 6" id="KW-0472">Membrane</keyword>
<keyword evidence="3 6" id="KW-0812">Transmembrane</keyword>
<dbReference type="InterPro" id="IPR003856">
    <property type="entry name" value="LPS_length_determ_N"/>
</dbReference>
<accession>A0A831TIK9</accession>
<dbReference type="EMBL" id="DSIY01000215">
    <property type="protein sequence ID" value="HEG91593.1"/>
    <property type="molecule type" value="Genomic_DNA"/>
</dbReference>
<evidence type="ECO:0000256" key="1">
    <source>
        <dbReference type="ARBA" id="ARBA00004651"/>
    </source>
</evidence>
<dbReference type="InterPro" id="IPR050445">
    <property type="entry name" value="Bact_polysacc_biosynth/exp"/>
</dbReference>
<evidence type="ECO:0000256" key="2">
    <source>
        <dbReference type="ARBA" id="ARBA00022475"/>
    </source>
</evidence>
<dbReference type="AlphaFoldDB" id="A0A831TIK9"/>
<evidence type="ECO:0000256" key="4">
    <source>
        <dbReference type="ARBA" id="ARBA00022989"/>
    </source>
</evidence>
<protein>
    <submittedName>
        <fullName evidence="8">Lipopolysaccharide biosynthesis protein</fullName>
    </submittedName>
</protein>
<organism evidence="8">
    <name type="scientific">Thermorudis peleae</name>
    <dbReference type="NCBI Taxonomy" id="1382356"/>
    <lineage>
        <taxon>Bacteria</taxon>
        <taxon>Pseudomonadati</taxon>
        <taxon>Thermomicrobiota</taxon>
        <taxon>Thermomicrobia</taxon>
        <taxon>Thermomicrobia incertae sedis</taxon>
        <taxon>Thermorudis</taxon>
    </lineage>
</organism>
<feature type="domain" description="Polysaccharide chain length determinant N-terminal" evidence="7">
    <location>
        <begin position="2"/>
        <end position="58"/>
    </location>
</feature>
<dbReference type="PANTHER" id="PTHR32309:SF13">
    <property type="entry name" value="FERRIC ENTEROBACTIN TRANSPORT PROTEIN FEPE"/>
    <property type="match status" value="1"/>
</dbReference>
<evidence type="ECO:0000259" key="7">
    <source>
        <dbReference type="Pfam" id="PF02706"/>
    </source>
</evidence>
<dbReference type="PANTHER" id="PTHR32309">
    <property type="entry name" value="TYROSINE-PROTEIN KINASE"/>
    <property type="match status" value="1"/>
</dbReference>
<comment type="subcellular location">
    <subcellularLocation>
        <location evidence="1">Cell membrane</location>
        <topology evidence="1">Multi-pass membrane protein</topology>
    </subcellularLocation>
</comment>
<dbReference type="GO" id="GO:0004713">
    <property type="term" value="F:protein tyrosine kinase activity"/>
    <property type="evidence" value="ECO:0007669"/>
    <property type="project" value="TreeGrafter"/>
</dbReference>
<reference evidence="8" key="1">
    <citation type="journal article" date="2020" name="mSystems">
        <title>Genome- and Community-Level Interaction Insights into Carbon Utilization and Element Cycling Functions of Hydrothermarchaeota in Hydrothermal Sediment.</title>
        <authorList>
            <person name="Zhou Z."/>
            <person name="Liu Y."/>
            <person name="Xu W."/>
            <person name="Pan J."/>
            <person name="Luo Z.H."/>
            <person name="Li M."/>
        </authorList>
    </citation>
    <scope>NUCLEOTIDE SEQUENCE [LARGE SCALE GENOMIC DNA]</scope>
    <source>
        <strain evidence="8">SpSt-210</strain>
    </source>
</reference>
<gene>
    <name evidence="8" type="ORF">ENP34_09150</name>
</gene>
<sequence>MELRAYLAILWRRRWIALILPALVLAGVVLQAMQSRPSYTATARLIVTRVPQEAPPDVFRYDEYYLYLTNEYTVDDFTEVVRGNVFAADVAQRLARTTGMQISAGEVQGALSVERRNRALTIRATSFDPQRAVAIAQAAAQTLEERGTAYFGFDDASRRAIISVIEQPLGAASDTRRQQMLWALQLAVAVVGGVLVAFLVDYLADTLDTAEAVQDALGLPVIGVIPVRRS</sequence>
<name>A0A831TIK9_9BACT</name>
<proteinExistence type="predicted"/>
<comment type="caution">
    <text evidence="8">The sequence shown here is derived from an EMBL/GenBank/DDBJ whole genome shotgun (WGS) entry which is preliminary data.</text>
</comment>
<keyword evidence="4 6" id="KW-1133">Transmembrane helix</keyword>
<keyword evidence="2" id="KW-1003">Cell membrane</keyword>
<evidence type="ECO:0000256" key="5">
    <source>
        <dbReference type="ARBA" id="ARBA00023136"/>
    </source>
</evidence>
<feature type="transmembrane region" description="Helical" evidence="6">
    <location>
        <begin position="180"/>
        <end position="200"/>
    </location>
</feature>
<dbReference type="Pfam" id="PF02706">
    <property type="entry name" value="Wzz"/>
    <property type="match status" value="1"/>
</dbReference>
<evidence type="ECO:0000256" key="6">
    <source>
        <dbReference type="SAM" id="Phobius"/>
    </source>
</evidence>
<evidence type="ECO:0000313" key="8">
    <source>
        <dbReference type="EMBL" id="HEG91593.1"/>
    </source>
</evidence>